<dbReference type="EC" id="3.1.21.7" evidence="6"/>
<gene>
    <name evidence="6" type="primary">nfi</name>
    <name evidence="7" type="ORF">GCM10022226_71260</name>
</gene>
<feature type="binding site" evidence="6">
    <location>
        <position position="96"/>
    </location>
    <ligand>
        <name>Mg(2+)</name>
        <dbReference type="ChEBI" id="CHEBI:18420"/>
    </ligand>
</feature>
<dbReference type="Pfam" id="PF04493">
    <property type="entry name" value="Endonuclease_5"/>
    <property type="match status" value="1"/>
</dbReference>
<dbReference type="CDD" id="cd06559">
    <property type="entry name" value="Endonuclease_V"/>
    <property type="match status" value="1"/>
</dbReference>
<feature type="binding site" evidence="6">
    <location>
        <position position="28"/>
    </location>
    <ligand>
        <name>Mg(2+)</name>
        <dbReference type="ChEBI" id="CHEBI:18420"/>
    </ligand>
</feature>
<keyword evidence="8" id="KW-1185">Reference proteome</keyword>
<evidence type="ECO:0000256" key="5">
    <source>
        <dbReference type="ARBA" id="ARBA00022801"/>
    </source>
</evidence>
<comment type="cofactor">
    <cofactor evidence="6">
        <name>Mg(2+)</name>
        <dbReference type="ChEBI" id="CHEBI:18420"/>
    </cofactor>
</comment>
<evidence type="ECO:0000256" key="4">
    <source>
        <dbReference type="ARBA" id="ARBA00022759"/>
    </source>
</evidence>
<dbReference type="NCBIfam" id="NF008629">
    <property type="entry name" value="PRK11617.1"/>
    <property type="match status" value="1"/>
</dbReference>
<protein>
    <recommendedName>
        <fullName evidence="6">Endonuclease V</fullName>
        <ecNumber evidence="6">3.1.21.7</ecNumber>
    </recommendedName>
    <alternativeName>
        <fullName evidence="6">Deoxyinosine 3'endonuclease</fullName>
    </alternativeName>
    <alternativeName>
        <fullName evidence="6">Deoxyribonuclease V</fullName>
        <shortName evidence="6">DNase V</shortName>
    </alternativeName>
</protein>
<evidence type="ECO:0000313" key="8">
    <source>
        <dbReference type="Proteomes" id="UP001500888"/>
    </source>
</evidence>
<accession>A0ABP7JAP6</accession>
<dbReference type="Proteomes" id="UP001500888">
    <property type="component" value="Unassembled WGS sequence"/>
</dbReference>
<comment type="function">
    <text evidence="6">DNA repair enzyme involved in the repair of deaminated bases. Selectively cleaves double-stranded DNA at the second phosphodiester bond 3' to a deoxyinosine leaving behind the intact lesion on the nicked DNA.</text>
</comment>
<dbReference type="HAMAP" id="MF_00801">
    <property type="entry name" value="Endonuclease_5"/>
    <property type="match status" value="1"/>
</dbReference>
<dbReference type="PANTHER" id="PTHR28511:SF1">
    <property type="entry name" value="ENDONUCLEASE V"/>
    <property type="match status" value="1"/>
</dbReference>
<comment type="subcellular location">
    <subcellularLocation>
        <location evidence="1 6">Cytoplasm</location>
    </subcellularLocation>
</comment>
<name>A0ABP7JAP6_9ACTN</name>
<comment type="caution">
    <text evidence="7">The sequence shown here is derived from an EMBL/GenBank/DDBJ whole genome shotgun (WGS) entry which is preliminary data.</text>
</comment>
<evidence type="ECO:0000313" key="7">
    <source>
        <dbReference type="EMBL" id="GAA3838766.1"/>
    </source>
</evidence>
<keyword evidence="6" id="KW-0234">DNA repair</keyword>
<dbReference type="GO" id="GO:0004519">
    <property type="term" value="F:endonuclease activity"/>
    <property type="evidence" value="ECO:0007669"/>
    <property type="project" value="UniProtKB-KW"/>
</dbReference>
<reference evidence="8" key="1">
    <citation type="journal article" date="2019" name="Int. J. Syst. Evol. Microbiol.">
        <title>The Global Catalogue of Microorganisms (GCM) 10K type strain sequencing project: providing services to taxonomists for standard genome sequencing and annotation.</title>
        <authorList>
            <consortium name="The Broad Institute Genomics Platform"/>
            <consortium name="The Broad Institute Genome Sequencing Center for Infectious Disease"/>
            <person name="Wu L."/>
            <person name="Ma J."/>
        </authorList>
    </citation>
    <scope>NUCLEOTIDE SEQUENCE [LARGE SCALE GENOMIC DNA]</scope>
    <source>
        <strain evidence="8">JCM 16908</strain>
    </source>
</reference>
<dbReference type="Gene3D" id="3.30.2170.10">
    <property type="entry name" value="archaeoglobus fulgidus dsm 4304 superfamily"/>
    <property type="match status" value="1"/>
</dbReference>
<evidence type="ECO:0000256" key="6">
    <source>
        <dbReference type="HAMAP-Rule" id="MF_00801"/>
    </source>
</evidence>
<comment type="catalytic activity">
    <reaction evidence="6">
        <text>Endonucleolytic cleavage at apurinic or apyrimidinic sites to products with a 5'-phosphate.</text>
        <dbReference type="EC" id="3.1.21.7"/>
    </reaction>
</comment>
<dbReference type="PANTHER" id="PTHR28511">
    <property type="entry name" value="ENDONUCLEASE V"/>
    <property type="match status" value="1"/>
</dbReference>
<keyword evidence="6" id="KW-0227">DNA damage</keyword>
<organism evidence="7 8">
    <name type="scientific">Sphaerisporangium flaviroseum</name>
    <dbReference type="NCBI Taxonomy" id="509199"/>
    <lineage>
        <taxon>Bacteria</taxon>
        <taxon>Bacillati</taxon>
        <taxon>Actinomycetota</taxon>
        <taxon>Actinomycetes</taxon>
        <taxon>Streptosporangiales</taxon>
        <taxon>Streptosporangiaceae</taxon>
        <taxon>Sphaerisporangium</taxon>
    </lineage>
</organism>
<evidence type="ECO:0000256" key="3">
    <source>
        <dbReference type="ARBA" id="ARBA00022722"/>
    </source>
</evidence>
<keyword evidence="6" id="KW-0479">Metal-binding</keyword>
<keyword evidence="2 6" id="KW-0963">Cytoplasm</keyword>
<keyword evidence="4 6" id="KW-0255">Endonuclease</keyword>
<comment type="similarity">
    <text evidence="6">Belongs to the endonuclease V family.</text>
</comment>
<keyword evidence="6" id="KW-0460">Magnesium</keyword>
<dbReference type="InterPro" id="IPR007581">
    <property type="entry name" value="Endonuclease-V"/>
</dbReference>
<dbReference type="EMBL" id="BAAAZR010000043">
    <property type="protein sequence ID" value="GAA3838766.1"/>
    <property type="molecule type" value="Genomic_DNA"/>
</dbReference>
<keyword evidence="5 6" id="KW-0378">Hydrolase</keyword>
<sequence>MALQERLRTLVTHTGPSIEDVRRLGGLDVSYSKDGSRLSAAVVVLDMGTLNVEQVTTYEDTPKFGYVPGLFSFREAPPLLAALENVDPLPDVLLCDGHGIAHPRRFGLACHIGVITGIPTIGVAKQAMIGHYEEPDGPQGSWSPLMDAGKVIGRALRTADNVKPVFVSIGHKISLDTACDIVVHSTPKYRIPQPIRLADQASRHVLRAGTVT</sequence>
<feature type="site" description="Interaction with target DNA" evidence="6">
    <location>
        <position position="66"/>
    </location>
</feature>
<proteinExistence type="inferred from homology"/>
<evidence type="ECO:0000256" key="2">
    <source>
        <dbReference type="ARBA" id="ARBA00022490"/>
    </source>
</evidence>
<evidence type="ECO:0000256" key="1">
    <source>
        <dbReference type="ARBA" id="ARBA00004496"/>
    </source>
</evidence>
<keyword evidence="3 6" id="KW-0540">Nuclease</keyword>